<accession>A0A4C1TGL6</accession>
<reference evidence="2 3" key="1">
    <citation type="journal article" date="2019" name="Commun. Biol.">
        <title>The bagworm genome reveals a unique fibroin gene that provides high tensile strength.</title>
        <authorList>
            <person name="Kono N."/>
            <person name="Nakamura H."/>
            <person name="Ohtoshi R."/>
            <person name="Tomita M."/>
            <person name="Numata K."/>
            <person name="Arakawa K."/>
        </authorList>
    </citation>
    <scope>NUCLEOTIDE SEQUENCE [LARGE SCALE GENOMIC DNA]</scope>
</reference>
<keyword evidence="3" id="KW-1185">Reference proteome</keyword>
<protein>
    <submittedName>
        <fullName evidence="2">Uncharacterized protein</fullName>
    </submittedName>
</protein>
<organism evidence="2 3">
    <name type="scientific">Eumeta variegata</name>
    <name type="common">Bagworm moth</name>
    <name type="synonym">Eumeta japonica</name>
    <dbReference type="NCBI Taxonomy" id="151549"/>
    <lineage>
        <taxon>Eukaryota</taxon>
        <taxon>Metazoa</taxon>
        <taxon>Ecdysozoa</taxon>
        <taxon>Arthropoda</taxon>
        <taxon>Hexapoda</taxon>
        <taxon>Insecta</taxon>
        <taxon>Pterygota</taxon>
        <taxon>Neoptera</taxon>
        <taxon>Endopterygota</taxon>
        <taxon>Lepidoptera</taxon>
        <taxon>Glossata</taxon>
        <taxon>Ditrysia</taxon>
        <taxon>Tineoidea</taxon>
        <taxon>Psychidae</taxon>
        <taxon>Oiketicinae</taxon>
        <taxon>Eumeta</taxon>
    </lineage>
</organism>
<comment type="caution">
    <text evidence="2">The sequence shown here is derived from an EMBL/GenBank/DDBJ whole genome shotgun (WGS) entry which is preliminary data.</text>
</comment>
<dbReference type="AlphaFoldDB" id="A0A4C1TGL6"/>
<dbReference type="Proteomes" id="UP000299102">
    <property type="component" value="Unassembled WGS sequence"/>
</dbReference>
<name>A0A4C1TGL6_EUMVA</name>
<evidence type="ECO:0000313" key="2">
    <source>
        <dbReference type="EMBL" id="GBP13643.1"/>
    </source>
</evidence>
<evidence type="ECO:0000256" key="1">
    <source>
        <dbReference type="SAM" id="MobiDB-lite"/>
    </source>
</evidence>
<feature type="region of interest" description="Disordered" evidence="1">
    <location>
        <begin position="1"/>
        <end position="23"/>
    </location>
</feature>
<evidence type="ECO:0000313" key="3">
    <source>
        <dbReference type="Proteomes" id="UP000299102"/>
    </source>
</evidence>
<gene>
    <name evidence="2" type="ORF">EVAR_6980_1</name>
</gene>
<sequence length="199" mass="21758">MIVSDPALDSNKGRDVDFANQDGRVKKKKEEELKRGVLSSRLYGGVAKGEDKTDEIIRYVGQDKHTDGKTFNFICSDRVEIGAGVSACPPRHEASGFNSNRVDAPSDREHQLLVALTMKAFRHAGEWNAKLEWYTDAVIDSAAARKWASTTGEMPHMHRIQTPVATSAVALRLVSDISGGPFASPSSPLPLHGIVYKLL</sequence>
<dbReference type="EMBL" id="BGZK01000058">
    <property type="protein sequence ID" value="GBP13643.1"/>
    <property type="molecule type" value="Genomic_DNA"/>
</dbReference>
<proteinExistence type="predicted"/>